<evidence type="ECO:0000313" key="2">
    <source>
        <dbReference type="Proteomes" id="UP000186744"/>
    </source>
</evidence>
<reference evidence="2" key="1">
    <citation type="submission" date="2017-01" db="EMBL/GenBank/DDBJ databases">
        <authorList>
            <person name="Varghese N."/>
            <person name="Submissions S."/>
        </authorList>
    </citation>
    <scope>NUCLEOTIDE SEQUENCE [LARGE SCALE GENOMIC DNA]</scope>
    <source>
        <strain evidence="2">DSM 18017</strain>
    </source>
</reference>
<dbReference type="RefSeq" id="WP_167369987.1">
    <property type="nucleotide sequence ID" value="NZ_FTOL01000004.1"/>
</dbReference>
<name>A0A1N7NX11_9FLAO</name>
<dbReference type="STRING" id="373668.SAMN05421786_104135"/>
<dbReference type="EMBL" id="FTOL01000004">
    <property type="protein sequence ID" value="SIT02749.1"/>
    <property type="molecule type" value="Genomic_DNA"/>
</dbReference>
<evidence type="ECO:0000313" key="1">
    <source>
        <dbReference type="EMBL" id="SIT02749.1"/>
    </source>
</evidence>
<protein>
    <submittedName>
        <fullName evidence="1">Uncharacterized protein</fullName>
    </submittedName>
</protein>
<sequence>MQTVTKFLTLMFITLLCYKCYSQKKQAHAIDVNWIVDNYISYYEAKNTKFNSEEKYLLLGLSNKDETLKSIDVLDNCYTCPGIMEPTDTVVLYKKYKIVIRTDTKENKELLLKNFKSASTSTKFPVQPYQENAMYHYSRHWSFEYNKDLKIVFFCNSILEELQETKSMLKLPSIIEDCNPIRK</sequence>
<keyword evidence="2" id="KW-1185">Reference proteome</keyword>
<proteinExistence type="predicted"/>
<organism evidence="1 2">
    <name type="scientific">Chryseobacterium ureilyticum</name>
    <dbReference type="NCBI Taxonomy" id="373668"/>
    <lineage>
        <taxon>Bacteria</taxon>
        <taxon>Pseudomonadati</taxon>
        <taxon>Bacteroidota</taxon>
        <taxon>Flavobacteriia</taxon>
        <taxon>Flavobacteriales</taxon>
        <taxon>Weeksellaceae</taxon>
        <taxon>Chryseobacterium group</taxon>
        <taxon>Chryseobacterium</taxon>
    </lineage>
</organism>
<gene>
    <name evidence="1" type="ORF">SAMN05421786_104135</name>
</gene>
<accession>A0A1N7NX11</accession>
<dbReference type="Proteomes" id="UP000186744">
    <property type="component" value="Unassembled WGS sequence"/>
</dbReference>
<dbReference type="AlphaFoldDB" id="A0A1N7NX11"/>